<evidence type="ECO:0000259" key="1">
    <source>
        <dbReference type="Pfam" id="PF08241"/>
    </source>
</evidence>
<reference evidence="2 3" key="1">
    <citation type="journal article" date="2014" name="Nature">
        <title>An environmental bacterial taxon with a large and distinct metabolic repertoire.</title>
        <authorList>
            <person name="Wilson M.C."/>
            <person name="Mori T."/>
            <person name="Ruckert C."/>
            <person name="Uria A.R."/>
            <person name="Helf M.J."/>
            <person name="Takada K."/>
            <person name="Gernert C."/>
            <person name="Steffens U.A."/>
            <person name="Heycke N."/>
            <person name="Schmitt S."/>
            <person name="Rinke C."/>
            <person name="Helfrich E.J."/>
            <person name="Brachmann A.O."/>
            <person name="Gurgui C."/>
            <person name="Wakimoto T."/>
            <person name="Kracht M."/>
            <person name="Crusemann M."/>
            <person name="Hentschel U."/>
            <person name="Abe I."/>
            <person name="Matsunaga S."/>
            <person name="Kalinowski J."/>
            <person name="Takeyama H."/>
            <person name="Piel J."/>
        </authorList>
    </citation>
    <scope>NUCLEOTIDE SEQUENCE [LARGE SCALE GENOMIC DNA]</scope>
    <source>
        <strain evidence="3">TSY2</strain>
    </source>
</reference>
<gene>
    <name evidence="2" type="ORF">ETSY2_18705</name>
</gene>
<feature type="domain" description="Methyltransferase type 11" evidence="1">
    <location>
        <begin position="57"/>
        <end position="143"/>
    </location>
</feature>
<dbReference type="EMBL" id="AZHX01000767">
    <property type="protein sequence ID" value="ETX06178.1"/>
    <property type="molecule type" value="Genomic_DNA"/>
</dbReference>
<dbReference type="SUPFAM" id="SSF53335">
    <property type="entry name" value="S-adenosyl-L-methionine-dependent methyltransferases"/>
    <property type="match status" value="1"/>
</dbReference>
<dbReference type="GO" id="GO:0032259">
    <property type="term" value="P:methylation"/>
    <property type="evidence" value="ECO:0007669"/>
    <property type="project" value="UniProtKB-KW"/>
</dbReference>
<dbReference type="Gene3D" id="3.40.50.150">
    <property type="entry name" value="Vaccinia Virus protein VP39"/>
    <property type="match status" value="1"/>
</dbReference>
<evidence type="ECO:0000313" key="3">
    <source>
        <dbReference type="Proteomes" id="UP000019140"/>
    </source>
</evidence>
<dbReference type="PATRIC" id="fig|1429439.4.peg.3169"/>
<comment type="caution">
    <text evidence="2">The sequence shown here is derived from an EMBL/GenBank/DDBJ whole genome shotgun (WGS) entry which is preliminary data.</text>
</comment>
<dbReference type="AlphaFoldDB" id="W4M7M1"/>
<organism evidence="2 3">
    <name type="scientific">Candidatus Entotheonella gemina</name>
    <dbReference type="NCBI Taxonomy" id="1429439"/>
    <lineage>
        <taxon>Bacteria</taxon>
        <taxon>Pseudomonadati</taxon>
        <taxon>Nitrospinota/Tectimicrobiota group</taxon>
        <taxon>Candidatus Tectimicrobiota</taxon>
        <taxon>Candidatus Entotheonellia</taxon>
        <taxon>Candidatus Entotheonellales</taxon>
        <taxon>Candidatus Entotheonellaceae</taxon>
        <taxon>Candidatus Entotheonella</taxon>
    </lineage>
</organism>
<dbReference type="Pfam" id="PF08241">
    <property type="entry name" value="Methyltransf_11"/>
    <property type="match status" value="1"/>
</dbReference>
<dbReference type="HOGENOM" id="CLU_1118561_0_0_7"/>
<dbReference type="InterPro" id="IPR029063">
    <property type="entry name" value="SAM-dependent_MTases_sf"/>
</dbReference>
<evidence type="ECO:0000313" key="2">
    <source>
        <dbReference type="EMBL" id="ETX06178.1"/>
    </source>
</evidence>
<dbReference type="CDD" id="cd02440">
    <property type="entry name" value="AdoMet_MTases"/>
    <property type="match status" value="1"/>
</dbReference>
<keyword evidence="3" id="KW-1185">Reference proteome</keyword>
<dbReference type="Proteomes" id="UP000019140">
    <property type="component" value="Unassembled WGS sequence"/>
</dbReference>
<name>W4M7M1_9BACT</name>
<dbReference type="PANTHER" id="PTHR43591">
    <property type="entry name" value="METHYLTRANSFERASE"/>
    <property type="match status" value="1"/>
</dbReference>
<sequence>MHTPPYDSLTFPETADIETSSEDYARRFSGAVGAWFLRVQEQATLRMLPPASGTTILDVGGGHGQLTEAFLRQGYVVTVLGSAEVCQQRIRHLLDDQRCTFRVGNLIKLPYPDRAFDVVVSYRLLPHVTQWQALVAELTRVARQVVLVDYPTLYSVNVMTPLLFRFKKRLEGNTRPYTLFKERDLLAVFQRHGFQRTQRYAEFFLPMALHRMLKAPKLSSAAEQLCRLCGLSLVFGSPVVLRLEREGE</sequence>
<dbReference type="InterPro" id="IPR013216">
    <property type="entry name" value="Methyltransf_11"/>
</dbReference>
<dbReference type="GO" id="GO:0008757">
    <property type="term" value="F:S-adenosylmethionine-dependent methyltransferase activity"/>
    <property type="evidence" value="ECO:0007669"/>
    <property type="project" value="InterPro"/>
</dbReference>
<proteinExistence type="predicted"/>
<keyword evidence="2" id="KW-0489">Methyltransferase</keyword>
<keyword evidence="2" id="KW-0808">Transferase</keyword>
<accession>W4M7M1</accession>
<protein>
    <submittedName>
        <fullName evidence="2">Methyltransferase</fullName>
    </submittedName>
</protein>